<dbReference type="Proteomes" id="UP000198371">
    <property type="component" value="Chromosome 1"/>
</dbReference>
<reference evidence="1 2" key="2">
    <citation type="submission" date="2017-06" db="EMBL/GenBank/DDBJ databases">
        <title>Complete genome sequence of Vibrio sp. 2521-89, a close relative of Vibrio cholerae isolated from lake water in New Mexico, USA.</title>
        <authorList>
            <person name="Liang K."/>
            <person name="Orata F.D."/>
            <person name="Winkjer N.S."/>
            <person name="Tarr C.L."/>
            <person name="Boucher Y."/>
        </authorList>
    </citation>
    <scope>NUCLEOTIDE SEQUENCE [LARGE SCALE GENOMIC DNA]</scope>
    <source>
        <strain evidence="1 2">2521-89</strain>
    </source>
</reference>
<gene>
    <name evidence="1" type="ORF">CEQ48_18780</name>
</gene>
<dbReference type="EMBL" id="CP022353">
    <property type="protein sequence ID" value="ASK56669.1"/>
    <property type="molecule type" value="Genomic_DNA"/>
</dbReference>
<dbReference type="KEGG" id="vti:CEQ48_18780"/>
<evidence type="ECO:0000313" key="2">
    <source>
        <dbReference type="Proteomes" id="UP000198371"/>
    </source>
</evidence>
<protein>
    <submittedName>
        <fullName evidence="1">Uncharacterized protein</fullName>
    </submittedName>
</protein>
<name>A0AAU8WKU4_9VIBR</name>
<accession>A0AAU8WKU4</accession>
<proteinExistence type="predicted"/>
<reference evidence="2" key="1">
    <citation type="journal article" date="2017" name="Genome Announc.">
        <title>Complete Genome Sequence of Vibrio sp. Strain 2521-89, a Close Relative of Vibrio cholerae Isolated from Lake Water in New Mexico, USA.</title>
        <authorList>
            <person name="Liang K."/>
            <person name="Orata F.D."/>
            <person name="Winkjer N.S."/>
            <person name="Rowe L.A."/>
            <person name="Tarr C.L."/>
            <person name="Boucher Y."/>
        </authorList>
    </citation>
    <scope>NUCLEOTIDE SEQUENCE [LARGE SCALE GENOMIC DNA]</scope>
    <source>
        <strain evidence="2">2521-89</strain>
    </source>
</reference>
<sequence>MPFLPEWTSSRVWMVKPSESEEYASLSMERTGYRTSFSKNCSGMKWLIFQHLTLATSLDADGSPVKRKSPTQGGAKII</sequence>
<organism evidence="1 2">
    <name type="scientific">Vibrio tarriae</name>
    <dbReference type="NCBI Taxonomy" id="2014742"/>
    <lineage>
        <taxon>Bacteria</taxon>
        <taxon>Pseudomonadati</taxon>
        <taxon>Pseudomonadota</taxon>
        <taxon>Gammaproteobacteria</taxon>
        <taxon>Vibrionales</taxon>
        <taxon>Vibrionaceae</taxon>
        <taxon>Vibrio</taxon>
    </lineage>
</organism>
<evidence type="ECO:0000313" key="1">
    <source>
        <dbReference type="EMBL" id="ASK56669.1"/>
    </source>
</evidence>
<dbReference type="AlphaFoldDB" id="A0AAU8WKU4"/>
<keyword evidence="2" id="KW-1185">Reference proteome</keyword>